<organism evidence="2 3">
    <name type="scientific">Paenibacillus agricola</name>
    <dbReference type="NCBI Taxonomy" id="2716264"/>
    <lineage>
        <taxon>Bacteria</taxon>
        <taxon>Bacillati</taxon>
        <taxon>Bacillota</taxon>
        <taxon>Bacilli</taxon>
        <taxon>Bacillales</taxon>
        <taxon>Paenibacillaceae</taxon>
        <taxon>Paenibacillus</taxon>
    </lineage>
</organism>
<protein>
    <recommendedName>
        <fullName evidence="4">Cache domain-containing protein</fullName>
    </recommendedName>
</protein>
<reference evidence="2" key="1">
    <citation type="submission" date="2020-03" db="EMBL/GenBank/DDBJ databases">
        <title>Draft sequencing of Paenibacilllus sp. S3N08.</title>
        <authorList>
            <person name="Kim D.-U."/>
        </authorList>
    </citation>
    <scope>NUCLEOTIDE SEQUENCE</scope>
    <source>
        <strain evidence="2">S3N08</strain>
    </source>
</reference>
<evidence type="ECO:0000313" key="2">
    <source>
        <dbReference type="EMBL" id="NHN35588.1"/>
    </source>
</evidence>
<evidence type="ECO:0008006" key="4">
    <source>
        <dbReference type="Google" id="ProtNLM"/>
    </source>
</evidence>
<keyword evidence="3" id="KW-1185">Reference proteome</keyword>
<dbReference type="RefSeq" id="WP_166158733.1">
    <property type="nucleotide sequence ID" value="NZ_JAAOIW010000046.1"/>
</dbReference>
<dbReference type="EMBL" id="JAAOIW010000046">
    <property type="protein sequence ID" value="NHN35588.1"/>
    <property type="molecule type" value="Genomic_DNA"/>
</dbReference>
<accession>A0ABX0JHX1</accession>
<keyword evidence="1" id="KW-1133">Transmembrane helix</keyword>
<comment type="caution">
    <text evidence="2">The sequence shown here is derived from an EMBL/GenBank/DDBJ whole genome shotgun (WGS) entry which is preliminary data.</text>
</comment>
<evidence type="ECO:0000313" key="3">
    <source>
        <dbReference type="Proteomes" id="UP001165962"/>
    </source>
</evidence>
<gene>
    <name evidence="2" type="ORF">G9U52_38550</name>
</gene>
<keyword evidence="1" id="KW-0472">Membrane</keyword>
<sequence length="233" mass="26584">MDPDNKGRFIPWWIRQNGNVRSLPITDYDDPNATWYMLPKQTKKPVWLEPYIYSVDNQQMLITSVILPIIDRNDKFLGVIGIDYDISYLQELVNGIRPMGGFSSILTDHGSYIVHGLDPRLNGEMFDKNAEIIPFISKGLSIDMDDNSPTLNTMVKRVFGPIQINGIDGYWTYQSVIPINSMLDAYHRILLWAVSISIVILLLVMLMVSALIRRTIKPLHHTISLVEEVSHGN</sequence>
<evidence type="ECO:0000256" key="1">
    <source>
        <dbReference type="SAM" id="Phobius"/>
    </source>
</evidence>
<proteinExistence type="predicted"/>
<dbReference type="Pfam" id="PF22673">
    <property type="entry name" value="MCP-like_PDC_1"/>
    <property type="match status" value="1"/>
</dbReference>
<feature type="transmembrane region" description="Helical" evidence="1">
    <location>
        <begin position="189"/>
        <end position="212"/>
    </location>
</feature>
<name>A0ABX0JHX1_9BACL</name>
<keyword evidence="1" id="KW-0812">Transmembrane</keyword>
<dbReference type="CDD" id="cd12913">
    <property type="entry name" value="PDC1_MCP_like"/>
    <property type="match status" value="1"/>
</dbReference>
<dbReference type="Proteomes" id="UP001165962">
    <property type="component" value="Unassembled WGS sequence"/>
</dbReference>
<dbReference type="Gene3D" id="3.30.450.20">
    <property type="entry name" value="PAS domain"/>
    <property type="match status" value="1"/>
</dbReference>